<dbReference type="AlphaFoldDB" id="A0A1G2FWH9"/>
<feature type="compositionally biased region" description="Basic and acidic residues" evidence="1">
    <location>
        <begin position="14"/>
        <end position="24"/>
    </location>
</feature>
<gene>
    <name evidence="2" type="ORF">A2W41_03535</name>
</gene>
<reference evidence="2 3" key="1">
    <citation type="journal article" date="2016" name="Nat. Commun.">
        <title>Thousands of microbial genomes shed light on interconnected biogeochemical processes in an aquifer system.</title>
        <authorList>
            <person name="Anantharaman K."/>
            <person name="Brown C.T."/>
            <person name="Hug L.A."/>
            <person name="Sharon I."/>
            <person name="Castelle C.J."/>
            <person name="Probst A.J."/>
            <person name="Thomas B.C."/>
            <person name="Singh A."/>
            <person name="Wilkins M.J."/>
            <person name="Karaoz U."/>
            <person name="Brodie E.L."/>
            <person name="Williams K.H."/>
            <person name="Hubbard S.S."/>
            <person name="Banfield J.F."/>
        </authorList>
    </citation>
    <scope>NUCLEOTIDE SEQUENCE [LARGE SCALE GENOMIC DNA]</scope>
</reference>
<accession>A0A1G2FWH9</accession>
<evidence type="ECO:0000313" key="3">
    <source>
        <dbReference type="Proteomes" id="UP000176700"/>
    </source>
</evidence>
<evidence type="ECO:0000313" key="2">
    <source>
        <dbReference type="EMBL" id="OGZ42429.1"/>
    </source>
</evidence>
<sequence length="124" mass="14553">MTISNVEGGFGSREAFEETGGDHEKRLREEFELAEQELRERHADGRLDVKRLGVSEMLRLSKDHPDLVSFFEHVSSRSDIPEDEKKQLLDLELRYLQGTISPNDEKILEDYFISFIRERKNNKE</sequence>
<comment type="caution">
    <text evidence="2">The sequence shown here is derived from an EMBL/GenBank/DDBJ whole genome shotgun (WGS) entry which is preliminary data.</text>
</comment>
<feature type="region of interest" description="Disordered" evidence="1">
    <location>
        <begin position="1"/>
        <end position="24"/>
    </location>
</feature>
<proteinExistence type="predicted"/>
<dbReference type="EMBL" id="MHNI01000018">
    <property type="protein sequence ID" value="OGZ42429.1"/>
    <property type="molecule type" value="Genomic_DNA"/>
</dbReference>
<name>A0A1G2FWH9_9BACT</name>
<dbReference type="Proteomes" id="UP000176700">
    <property type="component" value="Unassembled WGS sequence"/>
</dbReference>
<evidence type="ECO:0000256" key="1">
    <source>
        <dbReference type="SAM" id="MobiDB-lite"/>
    </source>
</evidence>
<protein>
    <submittedName>
        <fullName evidence="2">Uncharacterized protein</fullName>
    </submittedName>
</protein>
<organism evidence="2 3">
    <name type="scientific">Candidatus Ryanbacteria bacterium RIFCSPHIGHO2_01_45_13</name>
    <dbReference type="NCBI Taxonomy" id="1802112"/>
    <lineage>
        <taxon>Bacteria</taxon>
        <taxon>Candidatus Ryaniibacteriota</taxon>
    </lineage>
</organism>